<dbReference type="AlphaFoldDB" id="A0AA41VS19"/>
<evidence type="ECO:0000256" key="3">
    <source>
        <dbReference type="ARBA" id="ARBA00022679"/>
    </source>
</evidence>
<dbReference type="SUPFAM" id="SSF57850">
    <property type="entry name" value="RING/U-box"/>
    <property type="match status" value="1"/>
</dbReference>
<reference evidence="10" key="1">
    <citation type="submission" date="2022-03" db="EMBL/GenBank/DDBJ databases">
        <title>A functionally conserved STORR gene fusion in Papaver species that diverged 16.8 million years ago.</title>
        <authorList>
            <person name="Catania T."/>
        </authorList>
    </citation>
    <scope>NUCLEOTIDE SEQUENCE</scope>
    <source>
        <strain evidence="10">S-191538</strain>
    </source>
</reference>
<dbReference type="EMBL" id="JAJJMA010280846">
    <property type="protein sequence ID" value="MCL7046402.1"/>
    <property type="molecule type" value="Genomic_DNA"/>
</dbReference>
<keyword evidence="7" id="KW-0862">Zinc</keyword>
<dbReference type="PROSITE" id="PS50089">
    <property type="entry name" value="ZF_RING_2"/>
    <property type="match status" value="1"/>
</dbReference>
<evidence type="ECO:0000256" key="5">
    <source>
        <dbReference type="ARBA" id="ARBA00022771"/>
    </source>
</evidence>
<keyword evidence="3" id="KW-0808">Transferase</keyword>
<keyword evidence="6" id="KW-0833">Ubl conjugation pathway</keyword>
<protein>
    <recommendedName>
        <fullName evidence="2">RING-type E3 ubiquitin transferase</fullName>
        <ecNumber evidence="2">2.3.2.27</ecNumber>
    </recommendedName>
</protein>
<dbReference type="InterPro" id="IPR039525">
    <property type="entry name" value="RNF126-like_zinc-ribbon"/>
</dbReference>
<evidence type="ECO:0000313" key="11">
    <source>
        <dbReference type="Proteomes" id="UP001177140"/>
    </source>
</evidence>
<dbReference type="InterPro" id="IPR013083">
    <property type="entry name" value="Znf_RING/FYVE/PHD"/>
</dbReference>
<organism evidence="10 11">
    <name type="scientific">Papaver nudicaule</name>
    <name type="common">Iceland poppy</name>
    <dbReference type="NCBI Taxonomy" id="74823"/>
    <lineage>
        <taxon>Eukaryota</taxon>
        <taxon>Viridiplantae</taxon>
        <taxon>Streptophyta</taxon>
        <taxon>Embryophyta</taxon>
        <taxon>Tracheophyta</taxon>
        <taxon>Spermatophyta</taxon>
        <taxon>Magnoliopsida</taxon>
        <taxon>Ranunculales</taxon>
        <taxon>Papaveraceae</taxon>
        <taxon>Papaveroideae</taxon>
        <taxon>Papaver</taxon>
    </lineage>
</organism>
<accession>A0AA41VS19</accession>
<dbReference type="Pfam" id="PF13639">
    <property type="entry name" value="zf-RING_2"/>
    <property type="match status" value="1"/>
</dbReference>
<feature type="domain" description="RING-type" evidence="9">
    <location>
        <begin position="166"/>
        <end position="207"/>
    </location>
</feature>
<comment type="catalytic activity">
    <reaction evidence="1">
        <text>S-ubiquitinyl-[E2 ubiquitin-conjugating enzyme]-L-cysteine + [acceptor protein]-L-lysine = [E2 ubiquitin-conjugating enzyme]-L-cysteine + N(6)-ubiquitinyl-[acceptor protein]-L-lysine.</text>
        <dbReference type="EC" id="2.3.2.27"/>
    </reaction>
</comment>
<dbReference type="Proteomes" id="UP001177140">
    <property type="component" value="Unassembled WGS sequence"/>
</dbReference>
<evidence type="ECO:0000256" key="4">
    <source>
        <dbReference type="ARBA" id="ARBA00022723"/>
    </source>
</evidence>
<dbReference type="PANTHER" id="PTHR15710:SF217">
    <property type="entry name" value="E3 UBIQUITIN-PROTEIN LIGASE RDUF2"/>
    <property type="match status" value="1"/>
</dbReference>
<dbReference type="InterPro" id="IPR001841">
    <property type="entry name" value="Znf_RING"/>
</dbReference>
<dbReference type="EC" id="2.3.2.27" evidence="2"/>
<evidence type="ECO:0000313" key="10">
    <source>
        <dbReference type="EMBL" id="MCL7046402.1"/>
    </source>
</evidence>
<comment type="caution">
    <text evidence="10">The sequence shown here is derived from an EMBL/GenBank/DDBJ whole genome shotgun (WGS) entry which is preliminary data.</text>
</comment>
<dbReference type="GO" id="GO:0005737">
    <property type="term" value="C:cytoplasm"/>
    <property type="evidence" value="ECO:0007669"/>
    <property type="project" value="TreeGrafter"/>
</dbReference>
<dbReference type="GO" id="GO:0061630">
    <property type="term" value="F:ubiquitin protein ligase activity"/>
    <property type="evidence" value="ECO:0007669"/>
    <property type="project" value="UniProtKB-EC"/>
</dbReference>
<keyword evidence="11" id="KW-1185">Reference proteome</keyword>
<dbReference type="PANTHER" id="PTHR15710">
    <property type="entry name" value="E3 UBIQUITIN-PROTEIN LIGASE PRAJA"/>
    <property type="match status" value="1"/>
</dbReference>
<name>A0AA41VS19_PAPNU</name>
<dbReference type="Gene3D" id="3.30.40.10">
    <property type="entry name" value="Zinc/RING finger domain, C3HC4 (zinc finger)"/>
    <property type="match status" value="1"/>
</dbReference>
<proteinExistence type="predicted"/>
<evidence type="ECO:0000256" key="8">
    <source>
        <dbReference type="PROSITE-ProRule" id="PRU00175"/>
    </source>
</evidence>
<dbReference type="GO" id="GO:0016567">
    <property type="term" value="P:protein ubiquitination"/>
    <property type="evidence" value="ECO:0007669"/>
    <property type="project" value="TreeGrafter"/>
</dbReference>
<evidence type="ECO:0000256" key="6">
    <source>
        <dbReference type="ARBA" id="ARBA00022786"/>
    </source>
</evidence>
<sequence length="278" mass="31282">MKKMGKFFWCYRCSKFARPSSVFSRDSGVCRECDSRFVEKIEIPSTLTESVLSSTINMLFENTNSKFPHRKLARFNLVLVRRGLTDGKRHRHDIYFDNGSGLSALHPATHDSFIESGYNRVLTQFPHTGSSARCSQCNQEGASKAVVVFMPVVEISDCHVSKESQCAVCNEDFELGKEAIEMPCKHIYHADCILPWLSKRNSCPACRQELPTDMDGAGSNTVHAAPRVIYCITDGWSSGIGKVIRKISSSFRRSSSNSRSAIYNELIDSGRLHWHRLS</sequence>
<dbReference type="GO" id="GO:0008270">
    <property type="term" value="F:zinc ion binding"/>
    <property type="evidence" value="ECO:0007669"/>
    <property type="project" value="UniProtKB-KW"/>
</dbReference>
<dbReference type="FunFam" id="3.30.40.10:FF:000127">
    <property type="entry name" value="E3 ubiquitin-protein ligase RNF181"/>
    <property type="match status" value="1"/>
</dbReference>
<keyword evidence="5 8" id="KW-0863">Zinc-finger</keyword>
<evidence type="ECO:0000259" key="9">
    <source>
        <dbReference type="PROSITE" id="PS50089"/>
    </source>
</evidence>
<evidence type="ECO:0000256" key="1">
    <source>
        <dbReference type="ARBA" id="ARBA00000900"/>
    </source>
</evidence>
<evidence type="ECO:0000256" key="7">
    <source>
        <dbReference type="ARBA" id="ARBA00022833"/>
    </source>
</evidence>
<evidence type="ECO:0000256" key="2">
    <source>
        <dbReference type="ARBA" id="ARBA00012483"/>
    </source>
</evidence>
<gene>
    <name evidence="10" type="ORF">MKW94_029792</name>
</gene>
<dbReference type="Pfam" id="PF14369">
    <property type="entry name" value="Zn_ribbon_19"/>
    <property type="match status" value="1"/>
</dbReference>
<keyword evidence="4" id="KW-0479">Metal-binding</keyword>
<dbReference type="SMART" id="SM00184">
    <property type="entry name" value="RING"/>
    <property type="match status" value="1"/>
</dbReference>